<accession>A0A175Y0L4</accession>
<evidence type="ECO:0000259" key="2">
    <source>
        <dbReference type="SMART" id="SM00470"/>
    </source>
</evidence>
<feature type="region of interest" description="Disordered" evidence="1">
    <location>
        <begin position="1"/>
        <end position="29"/>
    </location>
</feature>
<feature type="domain" description="ParB-like N-terminal" evidence="2">
    <location>
        <begin position="34"/>
        <end position="133"/>
    </location>
</feature>
<dbReference type="InterPro" id="IPR050336">
    <property type="entry name" value="Chromosome_partition/occlusion"/>
</dbReference>
<sequence>MATAAKDIAPKAPKPRANKPATAAPAGLAPTSITSVPYGRLKRAPQNVRKTDIAADVESLADDIAAHGLLQSLIGFAGTTTIDAQVVYIVGGGRRLQALDLLRERGTIKDRWPVPVLIRPEEEAIELSLSENLARRDMNPADEFVAFAALMAPGNRSPADLAKQFGFTERYVKQRLRLAGLADEILDALRQGQISLEVATEYARTADQALQSRVFKRECRPNNYQRHSLWNIRAAYGAEQLTEACTVFQFIDRDTYEREGGGYEEDLFSTAADGAPRKLANGQLARDIANRCLQLQAVRVQTQAQREYPSVSGMVITADLTVNGKVDAPAGHAPIAGGWNGDLGMHVGIEDCWKRALDRDVPIQIVVGIGQEEPIGEDDDGSPPGYVARWDRTRFFVPREHRKAVLPERRETSYGGPQLTPEQEEAQAIARLGRVYAARLSVPKFSEIPGMDGRAYYANDWLGERTKPGDLHSGPRTPCFEIHMFVTEDEIAANLSAGIELAREEIADRKRRKEEREAAAIAAKDAVEAKWQELCAADPAPEVLLTVDGDLWVKRPQGWSVDGEDGDNIAEDFSELLEVLDPSYVEGWWATRADYDAHRAQQVGEGGR</sequence>
<dbReference type="Gene3D" id="1.10.10.2830">
    <property type="match status" value="1"/>
</dbReference>
<dbReference type="SUPFAM" id="SSF109709">
    <property type="entry name" value="KorB DNA-binding domain-like"/>
    <property type="match status" value="1"/>
</dbReference>
<dbReference type="InterPro" id="IPR036086">
    <property type="entry name" value="ParB/Sulfiredoxin_sf"/>
</dbReference>
<dbReference type="STRING" id="621456.BJP26_00430"/>
<dbReference type="PANTHER" id="PTHR33375:SF7">
    <property type="entry name" value="CHROMOSOME 2-PARTITIONING PROTEIN PARB-RELATED"/>
    <property type="match status" value="1"/>
</dbReference>
<comment type="caution">
    <text evidence="3">The sequence shown here is derived from an EMBL/GenBank/DDBJ whole genome shotgun (WGS) entry which is preliminary data.</text>
</comment>
<dbReference type="AlphaFoldDB" id="A0A175Y0L4"/>
<feature type="compositionally biased region" description="Low complexity" evidence="1">
    <location>
        <begin position="1"/>
        <end position="11"/>
    </location>
</feature>
<evidence type="ECO:0000256" key="1">
    <source>
        <dbReference type="SAM" id="MobiDB-lite"/>
    </source>
</evidence>
<dbReference type="Proteomes" id="UP000078460">
    <property type="component" value="Unassembled WGS sequence"/>
</dbReference>
<gene>
    <name evidence="3" type="ORF">AVM11_08945</name>
</gene>
<dbReference type="EMBL" id="LQCK02000045">
    <property type="protein sequence ID" value="KZB94118.1"/>
    <property type="molecule type" value="Genomic_DNA"/>
</dbReference>
<dbReference type="Pfam" id="PF02195">
    <property type="entry name" value="ParB_N"/>
    <property type="match status" value="1"/>
</dbReference>
<evidence type="ECO:0000313" key="3">
    <source>
        <dbReference type="EMBL" id="KZB94118.1"/>
    </source>
</evidence>
<dbReference type="SMART" id="SM00470">
    <property type="entry name" value="ParB"/>
    <property type="match status" value="1"/>
</dbReference>
<evidence type="ECO:0000313" key="4">
    <source>
        <dbReference type="Proteomes" id="UP000078460"/>
    </source>
</evidence>
<organism evidence="3 4">
    <name type="scientific">Sphingomonas melonis TY</name>
    <dbReference type="NCBI Taxonomy" id="621456"/>
    <lineage>
        <taxon>Bacteria</taxon>
        <taxon>Pseudomonadati</taxon>
        <taxon>Pseudomonadota</taxon>
        <taxon>Alphaproteobacteria</taxon>
        <taxon>Sphingomonadales</taxon>
        <taxon>Sphingomonadaceae</taxon>
        <taxon>Sphingomonas</taxon>
    </lineage>
</organism>
<dbReference type="GO" id="GO:0007059">
    <property type="term" value="P:chromosome segregation"/>
    <property type="evidence" value="ECO:0007669"/>
    <property type="project" value="TreeGrafter"/>
</dbReference>
<dbReference type="Pfam" id="PF17762">
    <property type="entry name" value="HTH_ParB"/>
    <property type="match status" value="1"/>
</dbReference>
<protein>
    <recommendedName>
        <fullName evidence="2">ParB-like N-terminal domain-containing protein</fullName>
    </recommendedName>
</protein>
<dbReference type="CDD" id="cd16406">
    <property type="entry name" value="ParB_N_like"/>
    <property type="match status" value="1"/>
</dbReference>
<dbReference type="PANTHER" id="PTHR33375">
    <property type="entry name" value="CHROMOSOME-PARTITIONING PROTEIN PARB-RELATED"/>
    <property type="match status" value="1"/>
</dbReference>
<reference evidence="3" key="1">
    <citation type="submission" date="2016-03" db="EMBL/GenBank/DDBJ databases">
        <title>Sphingomonas melonis TY, whole genome shotgun sequencing.</title>
        <authorList>
            <person name="Wang H."/>
            <person name="Zhu P."/>
        </authorList>
    </citation>
    <scope>NUCLEOTIDE SEQUENCE [LARGE SCALE GENOMIC DNA]</scope>
    <source>
        <strain evidence="3">TY</strain>
    </source>
</reference>
<dbReference type="InterPro" id="IPR003115">
    <property type="entry name" value="ParB_N"/>
</dbReference>
<keyword evidence="4" id="KW-1185">Reference proteome</keyword>
<dbReference type="RefSeq" id="WP_062125899.1">
    <property type="nucleotide sequence ID" value="NZ_LQCK02000045.1"/>
</dbReference>
<proteinExistence type="predicted"/>
<dbReference type="SUPFAM" id="SSF110849">
    <property type="entry name" value="ParB/Sulfiredoxin"/>
    <property type="match status" value="1"/>
</dbReference>
<dbReference type="GO" id="GO:0005694">
    <property type="term" value="C:chromosome"/>
    <property type="evidence" value="ECO:0007669"/>
    <property type="project" value="TreeGrafter"/>
</dbReference>
<dbReference type="OrthoDB" id="9813122at2"/>
<feature type="compositionally biased region" description="Low complexity" evidence="1">
    <location>
        <begin position="18"/>
        <end position="29"/>
    </location>
</feature>
<name>A0A175Y0L4_9SPHN</name>
<dbReference type="InterPro" id="IPR041468">
    <property type="entry name" value="HTH_ParB/Spo0J"/>
</dbReference>